<comment type="subcellular location">
    <subcellularLocation>
        <location evidence="6">Cell membrane</location>
        <topology evidence="6">Peripheral membrane protein</topology>
    </subcellularLocation>
</comment>
<evidence type="ECO:0000256" key="5">
    <source>
        <dbReference type="ARBA" id="ARBA00023136"/>
    </source>
</evidence>
<dbReference type="EMBL" id="NIZW01000022">
    <property type="protein sequence ID" value="PHQ32810.1"/>
    <property type="molecule type" value="Genomic_DNA"/>
</dbReference>
<keyword evidence="9" id="KW-1185">Reference proteome</keyword>
<dbReference type="RefSeq" id="WP_099263139.1">
    <property type="nucleotide sequence ID" value="NZ_NIZW01000022.1"/>
</dbReference>
<keyword evidence="1 6" id="KW-0813">Transport</keyword>
<feature type="binding site" evidence="6">
    <location>
        <position position="547"/>
    </location>
    <ligand>
        <name>Zn(2+)</name>
        <dbReference type="ChEBI" id="CHEBI:29105"/>
    </ligand>
</feature>
<name>A0A2G1W1R7_9BACT</name>
<feature type="compositionally biased region" description="Polar residues" evidence="7">
    <location>
        <begin position="1"/>
        <end position="17"/>
    </location>
</feature>
<comment type="function">
    <text evidence="6">Part of an energy-coupled inorganic carbon pump.</text>
</comment>
<dbReference type="GeneID" id="90610971"/>
<feature type="compositionally biased region" description="Low complexity" evidence="7">
    <location>
        <begin position="1073"/>
        <end position="1085"/>
    </location>
</feature>
<feature type="compositionally biased region" description="Basic and acidic residues" evidence="7">
    <location>
        <begin position="33"/>
        <end position="47"/>
    </location>
</feature>
<evidence type="ECO:0000313" key="8">
    <source>
        <dbReference type="EMBL" id="PHQ32810.1"/>
    </source>
</evidence>
<dbReference type="Proteomes" id="UP000225740">
    <property type="component" value="Unassembled WGS sequence"/>
</dbReference>
<dbReference type="GO" id="GO:0005886">
    <property type="term" value="C:plasma membrane"/>
    <property type="evidence" value="ECO:0007669"/>
    <property type="project" value="UniProtKB-SubCell"/>
</dbReference>
<dbReference type="AlphaFoldDB" id="A0A2G1W1R7"/>
<feature type="region of interest" description="Disordered" evidence="7">
    <location>
        <begin position="1065"/>
        <end position="1085"/>
    </location>
</feature>
<protein>
    <recommendedName>
        <fullName evidence="6">Probable inorganic carbon transporter subunit DabA</fullName>
    </recommendedName>
</protein>
<evidence type="ECO:0000256" key="1">
    <source>
        <dbReference type="ARBA" id="ARBA00022448"/>
    </source>
</evidence>
<dbReference type="PANTHER" id="PTHR38344:SF1">
    <property type="entry name" value="INORGANIC CARBON TRANSPORTER SUBUNIT DABA-RELATED"/>
    <property type="match status" value="1"/>
</dbReference>
<evidence type="ECO:0000256" key="6">
    <source>
        <dbReference type="HAMAP-Rule" id="MF_01871"/>
    </source>
</evidence>
<keyword evidence="3 6" id="KW-0479">Metal-binding</keyword>
<comment type="similarity">
    <text evidence="6">Belongs to the inorganic carbon transporter (TC 9.A.2) DabA family.</text>
</comment>
<organism evidence="8 9">
    <name type="scientific">Rhodopirellula bahusiensis</name>
    <dbReference type="NCBI Taxonomy" id="2014065"/>
    <lineage>
        <taxon>Bacteria</taxon>
        <taxon>Pseudomonadati</taxon>
        <taxon>Planctomycetota</taxon>
        <taxon>Planctomycetia</taxon>
        <taxon>Pirellulales</taxon>
        <taxon>Pirellulaceae</taxon>
        <taxon>Rhodopirellula</taxon>
    </lineage>
</organism>
<dbReference type="HAMAP" id="MF_01871">
    <property type="entry name" value="DabA"/>
    <property type="match status" value="1"/>
</dbReference>
<comment type="cofactor">
    <cofactor evidence="6">
        <name>Zn(2+)</name>
        <dbReference type="ChEBI" id="CHEBI:29105"/>
    </cofactor>
</comment>
<dbReference type="PANTHER" id="PTHR38344">
    <property type="entry name" value="UPF0753 PROTEIN AQ_863"/>
    <property type="match status" value="1"/>
</dbReference>
<proteinExistence type="inferred from homology"/>
<keyword evidence="5 6" id="KW-0472">Membrane</keyword>
<comment type="subunit">
    <text evidence="6">Forms a complex with DabB.</text>
</comment>
<sequence>MNHPTSPDSIASGSTPNEGHEPNTKTQYTGDSTHSESHEETQPNAKHQEADVVQAIEHARHFLPAQGPISVFVHHNTLHAFEDLPFEEAVIEGGRRFGCEPYLSEERYHEELLRGRISREDLREVLMADLQDDADKLVATFGTRYTLRLSMLQTELQPLPESGLSWMLAETKLLDRFRDEVPTPYREKTITQTRGWVMRHLEPIANSDAASAGPSSRTSSLPASLRDRLKEAGESKIHQWNDQQWESFVLHALWEACQQGVEKAEVQRPAEESVDSFHQLMLNELGVDLNTKIDDVLIRFCGSFLDQGFADWALPEREEGFAKAFAGLFLGRWAIRPDWMKGIETSLRKVQSAEWESIQSITQSLDELGIPNAECERFLSECLLTLRGWAGMIWQMETNSPFLQHPIPKRSLNEYLAIRLILLTQAVEHFGKSKFKVETASEICRLALRSATSRSSSSPRSRTHTVFQLAQLGGWTPEQLLNMSAAQWRCLISEIESFPSLDRRRLLHAAYERHYANQALDAISIHSGRRRELTSPTKRPAYAAIFCIDDREESFRRHLEEVAPQCRTASAAGFFAVAMYYQGADHASFRPLCPAIVEPQHYVREEPLFSSMAAGERRAVRRRRLGWFAHQVHQNSRTLIGGWVTGLFGAIATVPMVARILAPRLTSQIRESMGSLVRPPATELHLERLGNNPGSDPESMGYSLDEMSQIVVRILQDIGMVKDFPPIIVFFGHGSGSLNNPHESAYNCGACSGGRGGPNARAFAMMANDPRVRRRVSQLGIELPDEVRFVGAYHNTCNDDVDYYDLDLLPRSHRELFRGIESDIIETRARNAHERSRRFESAPLGLTPQEALEHVEERAEDLSQARPEYNHATNALVTVGRRDWSRGLFMDRRAFVTEYDPAVDDKHGHILTRILQAAIPVCGGISLEYYFSTVDVEGYGCGSKLPHNVASMVGVMTGAASDLRPGLSQQMVEIHEPMRILFVIETTAEMLSRIIVENEGIRRMVEGNWVQLAIIDPSTSAIQRYVDGHFEPHLVSDMQLPTVQSSMHWYRGQRDHLGFATIQEPESDQPMNSSESNASAAGALA</sequence>
<feature type="region of interest" description="Disordered" evidence="7">
    <location>
        <begin position="1"/>
        <end position="47"/>
    </location>
</feature>
<feature type="binding site" evidence="6">
    <location>
        <position position="549"/>
    </location>
    <ligand>
        <name>Zn(2+)</name>
        <dbReference type="ChEBI" id="CHEBI:29105"/>
    </ligand>
</feature>
<feature type="binding site" evidence="6">
    <location>
        <position position="748"/>
    </location>
    <ligand>
        <name>Zn(2+)</name>
        <dbReference type="ChEBI" id="CHEBI:29105"/>
    </ligand>
</feature>
<accession>A0A2G1W1R7</accession>
<evidence type="ECO:0000256" key="4">
    <source>
        <dbReference type="ARBA" id="ARBA00022833"/>
    </source>
</evidence>
<dbReference type="OrthoDB" id="9805101at2"/>
<evidence type="ECO:0000256" key="3">
    <source>
        <dbReference type="ARBA" id="ARBA00022723"/>
    </source>
</evidence>
<feature type="binding site" evidence="6">
    <location>
        <position position="733"/>
    </location>
    <ligand>
        <name>Zn(2+)</name>
        <dbReference type="ChEBI" id="CHEBI:29105"/>
    </ligand>
</feature>
<comment type="caution">
    <text evidence="8">The sequence shown here is derived from an EMBL/GenBank/DDBJ whole genome shotgun (WGS) entry which is preliminary data.</text>
</comment>
<dbReference type="InterPro" id="IPR018752">
    <property type="entry name" value="DabA"/>
</dbReference>
<reference evidence="8 9" key="1">
    <citation type="submission" date="2017-06" db="EMBL/GenBank/DDBJ databases">
        <title>Description of Rhodopirellula bahusiensis sp. nov.</title>
        <authorList>
            <person name="Kizina J."/>
            <person name="Harder J."/>
        </authorList>
    </citation>
    <scope>NUCLEOTIDE SEQUENCE [LARGE SCALE GENOMIC DNA]</scope>
    <source>
        <strain evidence="8 9">SWK21</strain>
    </source>
</reference>
<keyword evidence="4 6" id="KW-0862">Zinc</keyword>
<dbReference type="GO" id="GO:0008270">
    <property type="term" value="F:zinc ion binding"/>
    <property type="evidence" value="ECO:0007669"/>
    <property type="project" value="UniProtKB-UniRule"/>
</dbReference>
<evidence type="ECO:0000313" key="9">
    <source>
        <dbReference type="Proteomes" id="UP000225740"/>
    </source>
</evidence>
<evidence type="ECO:0000256" key="7">
    <source>
        <dbReference type="SAM" id="MobiDB-lite"/>
    </source>
</evidence>
<evidence type="ECO:0000256" key="2">
    <source>
        <dbReference type="ARBA" id="ARBA00022475"/>
    </source>
</evidence>
<keyword evidence="2 6" id="KW-1003">Cell membrane</keyword>
<gene>
    <name evidence="6" type="primary">dabA</name>
    <name evidence="8" type="ORF">CEE69_23815</name>
</gene>
<dbReference type="Pfam" id="PF10070">
    <property type="entry name" value="DabA"/>
    <property type="match status" value="1"/>
</dbReference>